<organism evidence="1 2">
    <name type="scientific">Truncatella angustata</name>
    <dbReference type="NCBI Taxonomy" id="152316"/>
    <lineage>
        <taxon>Eukaryota</taxon>
        <taxon>Fungi</taxon>
        <taxon>Dikarya</taxon>
        <taxon>Ascomycota</taxon>
        <taxon>Pezizomycotina</taxon>
        <taxon>Sordariomycetes</taxon>
        <taxon>Xylariomycetidae</taxon>
        <taxon>Amphisphaeriales</taxon>
        <taxon>Sporocadaceae</taxon>
        <taxon>Truncatella</taxon>
    </lineage>
</organism>
<dbReference type="InterPro" id="IPR025533">
    <property type="entry name" value="DUF4419"/>
</dbReference>
<evidence type="ECO:0000313" key="1">
    <source>
        <dbReference type="EMBL" id="KAH6659299.1"/>
    </source>
</evidence>
<dbReference type="GeneID" id="70127962"/>
<dbReference type="OrthoDB" id="9978173at2759"/>
<name>A0A9P9A3W4_9PEZI</name>
<dbReference type="RefSeq" id="XP_045963430.1">
    <property type="nucleotide sequence ID" value="XM_046099070.1"/>
</dbReference>
<dbReference type="Proteomes" id="UP000758603">
    <property type="component" value="Unassembled WGS sequence"/>
</dbReference>
<comment type="caution">
    <text evidence="1">The sequence shown here is derived from an EMBL/GenBank/DDBJ whole genome shotgun (WGS) entry which is preliminary data.</text>
</comment>
<dbReference type="AlphaFoldDB" id="A0A9P9A3W4"/>
<keyword evidence="2" id="KW-1185">Reference proteome</keyword>
<protein>
    <submittedName>
        <fullName evidence="1">Uncharacterized protein</fullName>
    </submittedName>
</protein>
<dbReference type="Pfam" id="PF14388">
    <property type="entry name" value="DUF4419"/>
    <property type="match status" value="1"/>
</dbReference>
<gene>
    <name evidence="1" type="ORF">BKA67DRAFT_529462</name>
</gene>
<sequence length="166" mass="18573">MPVTIKPSSDNAEIIAPCPWLDDLQEVLRLLAQESGKLIQSSFDNGVISPGMFFSVYVNAHTQELRDHFVEYIGKQDLTTTYGGVTGYTVNITNFTTRINKVISENVVHTELCGWIRPNVSPTTKYHVVVASIAIKKAFSPTSLMALPQCVDFHLPRYLTPMRIMN</sequence>
<proteinExistence type="predicted"/>
<accession>A0A9P9A3W4</accession>
<reference evidence="1" key="1">
    <citation type="journal article" date="2021" name="Nat. Commun.">
        <title>Genetic determinants of endophytism in the Arabidopsis root mycobiome.</title>
        <authorList>
            <person name="Mesny F."/>
            <person name="Miyauchi S."/>
            <person name="Thiergart T."/>
            <person name="Pickel B."/>
            <person name="Atanasova L."/>
            <person name="Karlsson M."/>
            <person name="Huettel B."/>
            <person name="Barry K.W."/>
            <person name="Haridas S."/>
            <person name="Chen C."/>
            <person name="Bauer D."/>
            <person name="Andreopoulos W."/>
            <person name="Pangilinan J."/>
            <person name="LaButti K."/>
            <person name="Riley R."/>
            <person name="Lipzen A."/>
            <person name="Clum A."/>
            <person name="Drula E."/>
            <person name="Henrissat B."/>
            <person name="Kohler A."/>
            <person name="Grigoriev I.V."/>
            <person name="Martin F.M."/>
            <person name="Hacquard S."/>
        </authorList>
    </citation>
    <scope>NUCLEOTIDE SEQUENCE</scope>
    <source>
        <strain evidence="1">MPI-SDFR-AT-0073</strain>
    </source>
</reference>
<dbReference type="EMBL" id="JAGPXC010000001">
    <property type="protein sequence ID" value="KAH6659299.1"/>
    <property type="molecule type" value="Genomic_DNA"/>
</dbReference>
<evidence type="ECO:0000313" key="2">
    <source>
        <dbReference type="Proteomes" id="UP000758603"/>
    </source>
</evidence>